<keyword evidence="2 6" id="KW-0819">tRNA processing</keyword>
<feature type="binding site" evidence="6">
    <location>
        <position position="23"/>
    </location>
    <ligand>
        <name>(6S)-5-formyl-5,6,7,8-tetrahydrofolate</name>
        <dbReference type="ChEBI" id="CHEBI:57457"/>
    </ligand>
</feature>
<evidence type="ECO:0000313" key="10">
    <source>
        <dbReference type="Proteomes" id="UP000539538"/>
    </source>
</evidence>
<feature type="binding site" evidence="6">
    <location>
        <position position="252"/>
    </location>
    <ligand>
        <name>Mg(2+)</name>
        <dbReference type="ChEBI" id="CHEBI:18420"/>
    </ligand>
</feature>
<keyword evidence="5 6" id="KW-0342">GTP-binding</keyword>
<feature type="domain" description="TrmE-type G" evidence="8">
    <location>
        <begin position="217"/>
        <end position="363"/>
    </location>
</feature>
<dbReference type="InterPro" id="IPR005225">
    <property type="entry name" value="Small_GTP-bd"/>
</dbReference>
<dbReference type="SUPFAM" id="SSF116878">
    <property type="entry name" value="TrmE connector domain"/>
    <property type="match status" value="1"/>
</dbReference>
<comment type="subunit">
    <text evidence="6">Homodimer. Heterotetramer of two MnmE and two MnmG subunits.</text>
</comment>
<dbReference type="RefSeq" id="WP_183263339.1">
    <property type="nucleotide sequence ID" value="NZ_BAAAVZ010000001.1"/>
</dbReference>
<dbReference type="CDD" id="cd14858">
    <property type="entry name" value="TrmE_N"/>
    <property type="match status" value="1"/>
</dbReference>
<keyword evidence="3 6" id="KW-0547">Nucleotide-binding</keyword>
<organism evidence="9 10">
    <name type="scientific">Aminobacter niigataensis</name>
    <dbReference type="NCBI Taxonomy" id="83265"/>
    <lineage>
        <taxon>Bacteria</taxon>
        <taxon>Pseudomonadati</taxon>
        <taxon>Pseudomonadota</taxon>
        <taxon>Alphaproteobacteria</taxon>
        <taxon>Hyphomicrobiales</taxon>
        <taxon>Phyllobacteriaceae</taxon>
        <taxon>Aminobacter</taxon>
    </lineage>
</organism>
<dbReference type="Pfam" id="PF01926">
    <property type="entry name" value="MMR_HSR1"/>
    <property type="match status" value="1"/>
</dbReference>
<evidence type="ECO:0000256" key="1">
    <source>
        <dbReference type="ARBA" id="ARBA00011043"/>
    </source>
</evidence>
<dbReference type="NCBIfam" id="TIGR00450">
    <property type="entry name" value="mnmE_trmE_thdF"/>
    <property type="match status" value="1"/>
</dbReference>
<comment type="cofactor">
    <cofactor evidence="6">
        <name>K(+)</name>
        <dbReference type="ChEBI" id="CHEBI:29103"/>
    </cofactor>
    <text evidence="6">Binds 1 potassium ion per subunit.</text>
</comment>
<dbReference type="InterPro" id="IPR018948">
    <property type="entry name" value="GTP-bd_TrmE_N"/>
</dbReference>
<dbReference type="InterPro" id="IPR027417">
    <property type="entry name" value="P-loop_NTPase"/>
</dbReference>
<dbReference type="Gene3D" id="3.40.50.300">
    <property type="entry name" value="P-loop containing nucleotide triphosphate hydrolases"/>
    <property type="match status" value="1"/>
</dbReference>
<keyword evidence="6" id="KW-0479">Metal-binding</keyword>
<keyword evidence="6" id="KW-0460">Magnesium</keyword>
<dbReference type="InterPro" id="IPR004520">
    <property type="entry name" value="GTPase_MnmE"/>
</dbReference>
<dbReference type="NCBIfam" id="TIGR00231">
    <property type="entry name" value="small_GTP"/>
    <property type="match status" value="1"/>
</dbReference>
<reference evidence="9 10" key="1">
    <citation type="submission" date="2020-08" db="EMBL/GenBank/DDBJ databases">
        <title>Genomic Encyclopedia of Type Strains, Phase IV (KMG-IV): sequencing the most valuable type-strain genomes for metagenomic binning, comparative biology and taxonomic classification.</title>
        <authorList>
            <person name="Goeker M."/>
        </authorList>
    </citation>
    <scope>NUCLEOTIDE SEQUENCE [LARGE SCALE GENOMIC DNA]</scope>
    <source>
        <strain evidence="9 10">DSM 7050</strain>
    </source>
</reference>
<dbReference type="Proteomes" id="UP000539538">
    <property type="component" value="Unassembled WGS sequence"/>
</dbReference>
<keyword evidence="6 9" id="KW-0378">Hydrolase</keyword>
<evidence type="ECO:0000256" key="3">
    <source>
        <dbReference type="ARBA" id="ARBA00022741"/>
    </source>
</evidence>
<dbReference type="PROSITE" id="PS51709">
    <property type="entry name" value="G_TRME"/>
    <property type="match status" value="1"/>
</dbReference>
<keyword evidence="6" id="KW-0963">Cytoplasm</keyword>
<comment type="similarity">
    <text evidence="1 6 7">Belongs to the TRAFAC class TrmE-Era-EngA-EngB-Septin-like GTPase superfamily. TrmE GTPase family.</text>
</comment>
<evidence type="ECO:0000256" key="6">
    <source>
        <dbReference type="HAMAP-Rule" id="MF_00379"/>
    </source>
</evidence>
<proteinExistence type="inferred from homology"/>
<keyword evidence="10" id="KW-1185">Reference proteome</keyword>
<dbReference type="EC" id="3.6.-.-" evidence="6"/>
<accession>A0ABR6L407</accession>
<evidence type="ECO:0000256" key="4">
    <source>
        <dbReference type="ARBA" id="ARBA00022958"/>
    </source>
</evidence>
<dbReference type="InterPro" id="IPR027266">
    <property type="entry name" value="TrmE/GcvT-like"/>
</dbReference>
<dbReference type="InterPro" id="IPR025867">
    <property type="entry name" value="MnmE_helical"/>
</dbReference>
<dbReference type="PANTHER" id="PTHR42714">
    <property type="entry name" value="TRNA MODIFICATION GTPASE GTPBP3"/>
    <property type="match status" value="1"/>
</dbReference>
<dbReference type="CDD" id="cd04164">
    <property type="entry name" value="trmE"/>
    <property type="match status" value="1"/>
</dbReference>
<feature type="binding site" evidence="6">
    <location>
        <position position="231"/>
    </location>
    <ligand>
        <name>Mg(2+)</name>
        <dbReference type="ChEBI" id="CHEBI:18420"/>
    </ligand>
</feature>
<dbReference type="PANTHER" id="PTHR42714:SF2">
    <property type="entry name" value="TRNA MODIFICATION GTPASE GTPBP3, MITOCHONDRIAL"/>
    <property type="match status" value="1"/>
</dbReference>
<comment type="subcellular location">
    <subcellularLocation>
        <location evidence="6">Cytoplasm</location>
    </subcellularLocation>
</comment>
<sequence length="439" mass="46992">MLFTDSIAALSSGHLPSGVAIIRISGPNVRFAIETISGSLPKPRLAHYGPLHASDGRRIDQALTLFFPGPNSFTGEDCGEFQVHGGRAVVATLLTEISGLPGFRQAEAGEFTRRAFLNGKIDLLEAEALADLVNAETEAQRQFAVLNSGGVQSELYLGWRKRLIHARAMIEAEMDFADEADVPGSVSSQVWRDVGLLIEEIQRHIDSYGKAEMIRDGFDVVILGAPNAGKSSLLNSLLRREAAIVTDEAGTTRDLVEAVLDLDGLKVRITDTAGLREPAGKVEAIGIERARERAKGADLVVLLEDMSSPGEELDVPSGIRTVRVGNKLDLATGPAADRYAATISTKSGEGIDSLLKMISEMAGEAVGQRGDVLPSRLRHVELLQEASGYLGSALTTQNSLLELKAENLRLASDRIGKLSGAVDVEDLLDVIFSQFCIGK</sequence>
<evidence type="ECO:0000259" key="8">
    <source>
        <dbReference type="PROSITE" id="PS51709"/>
    </source>
</evidence>
<dbReference type="Gene3D" id="1.20.120.430">
    <property type="entry name" value="tRNA modification GTPase MnmE domain 2"/>
    <property type="match status" value="1"/>
</dbReference>
<name>A0ABR6L407_9HYPH</name>
<gene>
    <name evidence="6" type="primary">mnmE</name>
    <name evidence="6" type="synonym">trmE</name>
    <name evidence="9" type="ORF">GGQ99_003303</name>
</gene>
<dbReference type="EMBL" id="JACHOT010000004">
    <property type="protein sequence ID" value="MBB4651536.1"/>
    <property type="molecule type" value="Genomic_DNA"/>
</dbReference>
<keyword evidence="4 6" id="KW-0630">Potassium</keyword>
<evidence type="ECO:0000256" key="2">
    <source>
        <dbReference type="ARBA" id="ARBA00022694"/>
    </source>
</evidence>
<dbReference type="Pfam" id="PF10396">
    <property type="entry name" value="TrmE_N"/>
    <property type="match status" value="1"/>
</dbReference>
<feature type="binding site" evidence="6">
    <location>
        <position position="120"/>
    </location>
    <ligand>
        <name>(6S)-5-formyl-5,6,7,8-tetrahydrofolate</name>
        <dbReference type="ChEBI" id="CHEBI:57457"/>
    </ligand>
</feature>
<feature type="binding site" evidence="6">
    <location>
        <begin position="227"/>
        <end position="232"/>
    </location>
    <ligand>
        <name>GTP</name>
        <dbReference type="ChEBI" id="CHEBI:37565"/>
    </ligand>
</feature>
<feature type="binding site" evidence="6">
    <location>
        <position position="439"/>
    </location>
    <ligand>
        <name>(6S)-5-formyl-5,6,7,8-tetrahydrofolate</name>
        <dbReference type="ChEBI" id="CHEBI:57457"/>
    </ligand>
</feature>
<feature type="binding site" evidence="6">
    <location>
        <begin position="246"/>
        <end position="252"/>
    </location>
    <ligand>
        <name>GTP</name>
        <dbReference type="ChEBI" id="CHEBI:37565"/>
    </ligand>
</feature>
<feature type="binding site" evidence="6">
    <location>
        <begin position="271"/>
        <end position="274"/>
    </location>
    <ligand>
        <name>GTP</name>
        <dbReference type="ChEBI" id="CHEBI:37565"/>
    </ligand>
</feature>
<comment type="caution">
    <text evidence="6">Lacks conserved residue(s) required for the propagation of feature annotation.</text>
</comment>
<dbReference type="HAMAP" id="MF_00379">
    <property type="entry name" value="GTPase_MnmE"/>
    <property type="match status" value="1"/>
</dbReference>
<dbReference type="NCBIfam" id="NF003661">
    <property type="entry name" value="PRK05291.1-3"/>
    <property type="match status" value="1"/>
</dbReference>
<evidence type="ECO:0000313" key="9">
    <source>
        <dbReference type="EMBL" id="MBB4651536.1"/>
    </source>
</evidence>
<comment type="caution">
    <text evidence="9">The sequence shown here is derived from an EMBL/GenBank/DDBJ whole genome shotgun (WGS) entry which is preliminary data.</text>
</comment>
<dbReference type="InterPro" id="IPR031168">
    <property type="entry name" value="G_TrmE"/>
</dbReference>
<feature type="binding site" evidence="6">
    <location>
        <position position="80"/>
    </location>
    <ligand>
        <name>(6S)-5-formyl-5,6,7,8-tetrahydrofolate</name>
        <dbReference type="ChEBI" id="CHEBI:57457"/>
    </ligand>
</feature>
<dbReference type="PRINTS" id="PR00449">
    <property type="entry name" value="RASTRNSFRMNG"/>
</dbReference>
<dbReference type="Pfam" id="PF12631">
    <property type="entry name" value="MnmE_helical"/>
    <property type="match status" value="1"/>
</dbReference>
<dbReference type="InterPro" id="IPR006073">
    <property type="entry name" value="GTP-bd"/>
</dbReference>
<dbReference type="Gene3D" id="3.30.1360.120">
    <property type="entry name" value="Probable tRNA modification gtpase trme, domain 1"/>
    <property type="match status" value="1"/>
</dbReference>
<dbReference type="GO" id="GO:0016787">
    <property type="term" value="F:hydrolase activity"/>
    <property type="evidence" value="ECO:0007669"/>
    <property type="project" value="UniProtKB-KW"/>
</dbReference>
<evidence type="ECO:0000256" key="7">
    <source>
        <dbReference type="RuleBase" id="RU003313"/>
    </source>
</evidence>
<dbReference type="InterPro" id="IPR027368">
    <property type="entry name" value="MnmE_dom2"/>
</dbReference>
<protein>
    <recommendedName>
        <fullName evidence="6">tRNA modification GTPase MnmE</fullName>
        <ecNumber evidence="6">3.6.-.-</ecNumber>
    </recommendedName>
</protein>
<comment type="function">
    <text evidence="6">Exhibits a very high intrinsic GTPase hydrolysis rate. Involved in the addition of a carboxymethylaminomethyl (cmnm) group at the wobble position (U34) of certain tRNAs, forming tRNA-cmnm(5)s(2)U34.</text>
</comment>
<dbReference type="SUPFAM" id="SSF52540">
    <property type="entry name" value="P-loop containing nucleoside triphosphate hydrolases"/>
    <property type="match status" value="1"/>
</dbReference>
<evidence type="ECO:0000256" key="5">
    <source>
        <dbReference type="ARBA" id="ARBA00023134"/>
    </source>
</evidence>